<keyword evidence="6 8" id="KW-0472">Membrane</keyword>
<feature type="transmembrane region" description="Helical" evidence="8">
    <location>
        <begin position="296"/>
        <end position="322"/>
    </location>
</feature>
<evidence type="ECO:0000256" key="1">
    <source>
        <dbReference type="ARBA" id="ARBA00004141"/>
    </source>
</evidence>
<evidence type="ECO:0000256" key="5">
    <source>
        <dbReference type="ARBA" id="ARBA00022989"/>
    </source>
</evidence>
<feature type="transmembrane region" description="Helical" evidence="8">
    <location>
        <begin position="12"/>
        <end position="31"/>
    </location>
</feature>
<dbReference type="OrthoDB" id="6133115at2759"/>
<dbReference type="InParanoid" id="A0A2J6SW09"/>
<dbReference type="InterPro" id="IPR005829">
    <property type="entry name" value="Sugar_transporter_CS"/>
</dbReference>
<gene>
    <name evidence="10" type="ORF">K444DRAFT_596616</name>
</gene>
<dbReference type="EMBL" id="KZ613856">
    <property type="protein sequence ID" value="PMD54853.1"/>
    <property type="molecule type" value="Genomic_DNA"/>
</dbReference>
<feature type="transmembrane region" description="Helical" evidence="8">
    <location>
        <begin position="397"/>
        <end position="417"/>
    </location>
</feature>
<dbReference type="AlphaFoldDB" id="A0A2J6SW09"/>
<dbReference type="FunFam" id="1.20.1250.20:FF:000134">
    <property type="entry name" value="MFS sugar transporter protein"/>
    <property type="match status" value="1"/>
</dbReference>
<dbReference type="InterPro" id="IPR020846">
    <property type="entry name" value="MFS_dom"/>
</dbReference>
<evidence type="ECO:0000256" key="2">
    <source>
        <dbReference type="ARBA" id="ARBA00010992"/>
    </source>
</evidence>
<dbReference type="PANTHER" id="PTHR48022">
    <property type="entry name" value="PLASTIDIC GLUCOSE TRANSPORTER 4"/>
    <property type="match status" value="1"/>
</dbReference>
<feature type="domain" description="Major facilitator superfamily (MFS) profile" evidence="9">
    <location>
        <begin position="18"/>
        <end position="452"/>
    </location>
</feature>
<dbReference type="InterPro" id="IPR036259">
    <property type="entry name" value="MFS_trans_sf"/>
</dbReference>
<evidence type="ECO:0000313" key="11">
    <source>
        <dbReference type="Proteomes" id="UP000235371"/>
    </source>
</evidence>
<dbReference type="Proteomes" id="UP000235371">
    <property type="component" value="Unassembled WGS sequence"/>
</dbReference>
<comment type="similarity">
    <text evidence="2 7">Belongs to the major facilitator superfamily. Sugar transporter (TC 2.A.1.1) family.</text>
</comment>
<reference evidence="10 11" key="1">
    <citation type="submission" date="2016-04" db="EMBL/GenBank/DDBJ databases">
        <title>A degradative enzymes factory behind the ericoid mycorrhizal symbiosis.</title>
        <authorList>
            <consortium name="DOE Joint Genome Institute"/>
            <person name="Martino E."/>
            <person name="Morin E."/>
            <person name="Grelet G."/>
            <person name="Kuo A."/>
            <person name="Kohler A."/>
            <person name="Daghino S."/>
            <person name="Barry K."/>
            <person name="Choi C."/>
            <person name="Cichocki N."/>
            <person name="Clum A."/>
            <person name="Copeland A."/>
            <person name="Hainaut M."/>
            <person name="Haridas S."/>
            <person name="Labutti K."/>
            <person name="Lindquist E."/>
            <person name="Lipzen A."/>
            <person name="Khouja H.-R."/>
            <person name="Murat C."/>
            <person name="Ohm R."/>
            <person name="Olson A."/>
            <person name="Spatafora J."/>
            <person name="Veneault-Fourrey C."/>
            <person name="Henrissat B."/>
            <person name="Grigoriev I."/>
            <person name="Martin F."/>
            <person name="Perotto S."/>
        </authorList>
    </citation>
    <scope>NUCLEOTIDE SEQUENCE [LARGE SCALE GENOMIC DNA]</scope>
    <source>
        <strain evidence="10 11">E</strain>
    </source>
</reference>
<dbReference type="RefSeq" id="XP_024731757.1">
    <property type="nucleotide sequence ID" value="XM_024878443.1"/>
</dbReference>
<keyword evidence="3 7" id="KW-0813">Transport</keyword>
<evidence type="ECO:0000256" key="6">
    <source>
        <dbReference type="ARBA" id="ARBA00023136"/>
    </source>
</evidence>
<proteinExistence type="inferred from homology"/>
<dbReference type="PROSITE" id="PS50850">
    <property type="entry name" value="MFS"/>
    <property type="match status" value="1"/>
</dbReference>
<dbReference type="PANTHER" id="PTHR48022:SF11">
    <property type="entry name" value="MONOSACCHARIDE TRANSPORTER (HXT8), PUTATIVE (AFU_ORTHOLOGUE AFUA_2G08120)-RELATED"/>
    <property type="match status" value="1"/>
</dbReference>
<keyword evidence="4 8" id="KW-0812">Transmembrane</keyword>
<dbReference type="GeneID" id="36586520"/>
<feature type="transmembrane region" description="Helical" evidence="8">
    <location>
        <begin position="175"/>
        <end position="196"/>
    </location>
</feature>
<dbReference type="GO" id="GO:0005351">
    <property type="term" value="F:carbohydrate:proton symporter activity"/>
    <property type="evidence" value="ECO:0007669"/>
    <property type="project" value="TreeGrafter"/>
</dbReference>
<dbReference type="InterPro" id="IPR003663">
    <property type="entry name" value="Sugar/inositol_transpt"/>
</dbReference>
<feature type="transmembrane region" description="Helical" evidence="8">
    <location>
        <begin position="329"/>
        <end position="352"/>
    </location>
</feature>
<feature type="transmembrane region" description="Helical" evidence="8">
    <location>
        <begin position="143"/>
        <end position="169"/>
    </location>
</feature>
<dbReference type="InterPro" id="IPR050360">
    <property type="entry name" value="MFS_Sugar_Transporters"/>
</dbReference>
<keyword evidence="5 8" id="KW-1133">Transmembrane helix</keyword>
<keyword evidence="11" id="KW-1185">Reference proteome</keyword>
<dbReference type="GO" id="GO:0016020">
    <property type="term" value="C:membrane"/>
    <property type="evidence" value="ECO:0007669"/>
    <property type="project" value="UniProtKB-SubCell"/>
</dbReference>
<dbReference type="InterPro" id="IPR005828">
    <property type="entry name" value="MFS_sugar_transport-like"/>
</dbReference>
<evidence type="ECO:0000256" key="7">
    <source>
        <dbReference type="RuleBase" id="RU003346"/>
    </source>
</evidence>
<organism evidence="10 11">
    <name type="scientific">Hyaloscypha bicolor E</name>
    <dbReference type="NCBI Taxonomy" id="1095630"/>
    <lineage>
        <taxon>Eukaryota</taxon>
        <taxon>Fungi</taxon>
        <taxon>Dikarya</taxon>
        <taxon>Ascomycota</taxon>
        <taxon>Pezizomycotina</taxon>
        <taxon>Leotiomycetes</taxon>
        <taxon>Helotiales</taxon>
        <taxon>Hyaloscyphaceae</taxon>
        <taxon>Hyaloscypha</taxon>
        <taxon>Hyaloscypha bicolor</taxon>
    </lineage>
</organism>
<feature type="transmembrane region" description="Helical" evidence="8">
    <location>
        <begin position="87"/>
        <end position="105"/>
    </location>
</feature>
<evidence type="ECO:0000256" key="4">
    <source>
        <dbReference type="ARBA" id="ARBA00022692"/>
    </source>
</evidence>
<dbReference type="Pfam" id="PF00083">
    <property type="entry name" value="Sugar_tr"/>
    <property type="match status" value="1"/>
</dbReference>
<feature type="transmembrane region" description="Helical" evidence="8">
    <location>
        <begin position="358"/>
        <end position="377"/>
    </location>
</feature>
<dbReference type="PROSITE" id="PS00217">
    <property type="entry name" value="SUGAR_TRANSPORT_2"/>
    <property type="match status" value="1"/>
</dbReference>
<dbReference type="SUPFAM" id="SSF103473">
    <property type="entry name" value="MFS general substrate transporter"/>
    <property type="match status" value="1"/>
</dbReference>
<dbReference type="Gene3D" id="1.20.1250.20">
    <property type="entry name" value="MFS general substrate transporter like domains"/>
    <property type="match status" value="1"/>
</dbReference>
<feature type="transmembrane region" description="Helical" evidence="8">
    <location>
        <begin position="111"/>
        <end position="131"/>
    </location>
</feature>
<evidence type="ECO:0000259" key="9">
    <source>
        <dbReference type="PROSITE" id="PS50850"/>
    </source>
</evidence>
<accession>A0A2J6SW09</accession>
<evidence type="ECO:0000256" key="8">
    <source>
        <dbReference type="SAM" id="Phobius"/>
    </source>
</evidence>
<evidence type="ECO:0000256" key="3">
    <source>
        <dbReference type="ARBA" id="ARBA00022448"/>
    </source>
</evidence>
<comment type="subcellular location">
    <subcellularLocation>
        <location evidence="1">Membrane</location>
        <topology evidence="1">Multi-pass membrane protein</topology>
    </subcellularLocation>
</comment>
<feature type="transmembrane region" description="Helical" evidence="8">
    <location>
        <begin position="51"/>
        <end position="75"/>
    </location>
</feature>
<dbReference type="PRINTS" id="PR00171">
    <property type="entry name" value="SUGRTRNSPORT"/>
</dbReference>
<evidence type="ECO:0000313" key="10">
    <source>
        <dbReference type="EMBL" id="PMD54853.1"/>
    </source>
</evidence>
<dbReference type="NCBIfam" id="TIGR00879">
    <property type="entry name" value="SP"/>
    <property type="match status" value="1"/>
</dbReference>
<name>A0A2J6SW09_9HELO</name>
<feature type="transmembrane region" description="Helical" evidence="8">
    <location>
        <begin position="429"/>
        <end position="448"/>
    </location>
</feature>
<sequence>MHRPRFISETASAYSYACTLMMGIGSLLWGYDSGIFGTAQAQVYFTEQFKTNAQTLGAVVSTYPAGGAVGCLLSMPIGNYFGRRNTIRIGAVVSIIGTTFQTAAFNVPLLIVGRVIAGLAIGIIYFAIPMYMSELAPAEHRGLFVGLHAQFIGFGYALSNWIGFAVYYSSGAFTFRFPVGLQIVLGVILLACTFYIPESPRWLIEEGKMESALALMKRLRREGTSDELLWASVQMRDQITWEKENELSSLMGILRKPSYRKRLLLGCFSHIGQQISGISAINYYQTKMYRSLGIKGVTVLALAGVWGITGPLANIFCLMFIIDRFNRRVVLMTGSLAMAADIAIVMALVAVYGGGPDVAANGIGIFFLISFGIIFSLSWNSGTPLYCTEIFPTQIRATGGAIATFCSFVIQVVLAQASPSALQNIGWRYYFVFIVCNLVTAAIVYFFLPETRGMTLEEISEVFGDVFVAVHMNEPLKIELTENVTVAEHTEDITPKV</sequence>
<feature type="transmembrane region" description="Helical" evidence="8">
    <location>
        <begin position="263"/>
        <end position="284"/>
    </location>
</feature>
<protein>
    <submittedName>
        <fullName evidence="10">General substrate transporter</fullName>
    </submittedName>
</protein>